<dbReference type="EMBL" id="JAHCMY010000002">
    <property type="protein sequence ID" value="MBS9523601.1"/>
    <property type="molecule type" value="Genomic_DNA"/>
</dbReference>
<keyword evidence="2" id="KW-1185">Reference proteome</keyword>
<comment type="caution">
    <text evidence="1">The sequence shown here is derived from an EMBL/GenBank/DDBJ whole genome shotgun (WGS) entry which is preliminary data.</text>
</comment>
<reference evidence="1 2" key="1">
    <citation type="submission" date="2021-05" db="EMBL/GenBank/DDBJ databases">
        <authorList>
            <person name="Zhang Z.D."/>
            <person name="Osman G."/>
        </authorList>
    </citation>
    <scope>NUCLEOTIDE SEQUENCE [LARGE SCALE GENOMIC DNA]</scope>
    <source>
        <strain evidence="1 2">KCTC 32217</strain>
    </source>
</reference>
<evidence type="ECO:0000313" key="2">
    <source>
        <dbReference type="Proteomes" id="UP001319104"/>
    </source>
</evidence>
<proteinExistence type="predicted"/>
<gene>
    <name evidence="1" type="ORF">KI659_06175</name>
</gene>
<accession>A0AAP2CHZ2</accession>
<evidence type="ECO:0000313" key="1">
    <source>
        <dbReference type="EMBL" id="MBS9523601.1"/>
    </source>
</evidence>
<sequence>MNLFSVVVCIVLLINPALLRGRWEIVSFSGYDKLISSTRNQALEPDEYLKMVDNYNLYMDSTYY</sequence>
<dbReference type="AlphaFoldDB" id="A0AAP2CHZ2"/>
<dbReference type="RefSeq" id="WP_213944487.1">
    <property type="nucleotide sequence ID" value="NZ_JAHCMY010000002.1"/>
</dbReference>
<dbReference type="Proteomes" id="UP001319104">
    <property type="component" value="Unassembled WGS sequence"/>
</dbReference>
<organism evidence="1 2">
    <name type="scientific">Litoribacter ruber</name>
    <dbReference type="NCBI Taxonomy" id="702568"/>
    <lineage>
        <taxon>Bacteria</taxon>
        <taxon>Pseudomonadati</taxon>
        <taxon>Bacteroidota</taxon>
        <taxon>Cytophagia</taxon>
        <taxon>Cytophagales</taxon>
        <taxon>Cyclobacteriaceae</taxon>
        <taxon>Litoribacter</taxon>
    </lineage>
</organism>
<name>A0AAP2CHZ2_9BACT</name>
<protein>
    <submittedName>
        <fullName evidence="1">Uncharacterized protein</fullName>
    </submittedName>
</protein>